<dbReference type="GO" id="GO:0008483">
    <property type="term" value="F:transaminase activity"/>
    <property type="evidence" value="ECO:0007669"/>
    <property type="project" value="UniProtKB-KW"/>
</dbReference>
<dbReference type="GO" id="GO:0030170">
    <property type="term" value="F:pyridoxal phosphate binding"/>
    <property type="evidence" value="ECO:0007669"/>
    <property type="project" value="TreeGrafter"/>
</dbReference>
<dbReference type="InterPro" id="IPR000653">
    <property type="entry name" value="DegT/StrS_aminotransferase"/>
</dbReference>
<dbReference type="PIRSF" id="PIRSF000390">
    <property type="entry name" value="PLP_StrS"/>
    <property type="match status" value="1"/>
</dbReference>
<dbReference type="InterPro" id="IPR015422">
    <property type="entry name" value="PyrdxlP-dep_Trfase_small"/>
</dbReference>
<dbReference type="SUPFAM" id="SSF53383">
    <property type="entry name" value="PLP-dependent transferases"/>
    <property type="match status" value="1"/>
</dbReference>
<comment type="similarity">
    <text evidence="3">Belongs to the DegT/DnrJ/EryC1 family.</text>
</comment>
<reference evidence="4 5" key="1">
    <citation type="journal article" date="2019" name="Nat. Microbiol.">
        <title>Mediterranean grassland soil C-N compound turnover is dependent on rainfall and depth, and is mediated by genomically divergent microorganisms.</title>
        <authorList>
            <person name="Diamond S."/>
            <person name="Andeer P.F."/>
            <person name="Li Z."/>
            <person name="Crits-Christoph A."/>
            <person name="Burstein D."/>
            <person name="Anantharaman K."/>
            <person name="Lane K.R."/>
            <person name="Thomas B.C."/>
            <person name="Pan C."/>
            <person name="Northen T.R."/>
            <person name="Banfield J.F."/>
        </authorList>
    </citation>
    <scope>NUCLEOTIDE SEQUENCE [LARGE SCALE GENOMIC DNA]</scope>
    <source>
        <strain evidence="4">NP_3</strain>
    </source>
</reference>
<dbReference type="InterPro" id="IPR015424">
    <property type="entry name" value="PyrdxlP-dep_Trfase"/>
</dbReference>
<evidence type="ECO:0000256" key="1">
    <source>
        <dbReference type="PIRSR" id="PIRSR000390-1"/>
    </source>
</evidence>
<feature type="modified residue" description="N6-(pyridoxal phosphate)lysine" evidence="2">
    <location>
        <position position="181"/>
    </location>
</feature>
<dbReference type="Proteomes" id="UP000318509">
    <property type="component" value="Unassembled WGS sequence"/>
</dbReference>
<comment type="caution">
    <text evidence="4">The sequence shown here is derived from an EMBL/GenBank/DDBJ whole genome shotgun (WGS) entry which is preliminary data.</text>
</comment>
<evidence type="ECO:0000313" key="5">
    <source>
        <dbReference type="Proteomes" id="UP000318509"/>
    </source>
</evidence>
<keyword evidence="4" id="KW-0032">Aminotransferase</keyword>
<dbReference type="PANTHER" id="PTHR30244:SF34">
    <property type="entry name" value="DTDP-4-AMINO-4,6-DIDEOXYGALACTOSE TRANSAMINASE"/>
    <property type="match status" value="1"/>
</dbReference>
<gene>
    <name evidence="4" type="ORF">E6H00_10890</name>
</gene>
<dbReference type="GO" id="GO:0000271">
    <property type="term" value="P:polysaccharide biosynthetic process"/>
    <property type="evidence" value="ECO:0007669"/>
    <property type="project" value="TreeGrafter"/>
</dbReference>
<feature type="active site" description="Proton acceptor" evidence="1">
    <location>
        <position position="181"/>
    </location>
</feature>
<name>A0A537K010_9BACT</name>
<protein>
    <submittedName>
        <fullName evidence="4">DegT/DnrJ/EryC1/StrS family aminotransferase</fullName>
    </submittedName>
</protein>
<dbReference type="AlphaFoldDB" id="A0A537K010"/>
<dbReference type="Pfam" id="PF01041">
    <property type="entry name" value="DegT_DnrJ_EryC1"/>
    <property type="match status" value="1"/>
</dbReference>
<dbReference type="CDD" id="cd00616">
    <property type="entry name" value="AHBA_syn"/>
    <property type="match status" value="1"/>
</dbReference>
<organism evidence="4 5">
    <name type="scientific">Candidatus Segetimicrobium genomatis</name>
    <dbReference type="NCBI Taxonomy" id="2569760"/>
    <lineage>
        <taxon>Bacteria</taxon>
        <taxon>Bacillati</taxon>
        <taxon>Candidatus Sysuimicrobiota</taxon>
        <taxon>Candidatus Sysuimicrobiia</taxon>
        <taxon>Candidatus Sysuimicrobiales</taxon>
        <taxon>Candidatus Segetimicrobiaceae</taxon>
        <taxon>Candidatus Segetimicrobium</taxon>
    </lineage>
</organism>
<dbReference type="PANTHER" id="PTHR30244">
    <property type="entry name" value="TRANSAMINASE"/>
    <property type="match status" value="1"/>
</dbReference>
<dbReference type="Gene3D" id="3.40.640.10">
    <property type="entry name" value="Type I PLP-dependent aspartate aminotransferase-like (Major domain)"/>
    <property type="match status" value="1"/>
</dbReference>
<accession>A0A537K010</accession>
<keyword evidence="4" id="KW-0808">Transferase</keyword>
<proteinExistence type="inferred from homology"/>
<dbReference type="InterPro" id="IPR015421">
    <property type="entry name" value="PyrdxlP-dep_Trfase_major"/>
</dbReference>
<evidence type="ECO:0000313" key="4">
    <source>
        <dbReference type="EMBL" id="TMI89090.1"/>
    </source>
</evidence>
<dbReference type="Gene3D" id="3.90.1150.10">
    <property type="entry name" value="Aspartate Aminotransferase, domain 1"/>
    <property type="match status" value="1"/>
</dbReference>
<dbReference type="EMBL" id="VBAK01000130">
    <property type="protein sequence ID" value="TMI89090.1"/>
    <property type="molecule type" value="Genomic_DNA"/>
</dbReference>
<keyword evidence="2 3" id="KW-0663">Pyridoxal phosphate</keyword>
<evidence type="ECO:0000256" key="3">
    <source>
        <dbReference type="RuleBase" id="RU004508"/>
    </source>
</evidence>
<sequence length="364" mass="39970">MPIAAPLLSDEDKRRVLAVLESGHLVAGRWVREFERAFSGYLGAGHGAATSSGTTALEVILEVAGLVPGARVITTPFSFVATANAVVRRGYTPVFVDIDPETYNLSPDAVSDALRRTPGVQALLMVHLYGLPCRMGALMEIARRHHLIVIEDAAQAHGASVGTRKVGTFGAAAAFSFYPSKNLTTGEGGMVVTDDPGLAERARMLINVGQSSQYVYETLGSNYRMTEIAAAIGVGQLARLDEHNARRRQNAHSLTEGLQDLEWLTLPREPRDATHVYHQYTLRVPHHRDRLAQHLTACGIGTRVYYPTPIHRSPLYRRLGYGEARCPEAERAAEEVLSIPVHPALGEEQIQRIVHAIRRFDPRH</sequence>
<evidence type="ECO:0000256" key="2">
    <source>
        <dbReference type="PIRSR" id="PIRSR000390-2"/>
    </source>
</evidence>